<reference evidence="7 8" key="1">
    <citation type="submission" date="2017-01" db="EMBL/GenBank/DDBJ databases">
        <authorList>
            <person name="Mah S.A."/>
            <person name="Swanson W.J."/>
            <person name="Moy G.W."/>
            <person name="Vacquier V.D."/>
        </authorList>
    </citation>
    <scope>NUCLEOTIDE SEQUENCE [LARGE SCALE GENOMIC DNA]</scope>
    <source>
        <strain evidence="7 8">DSM 26375</strain>
    </source>
</reference>
<dbReference type="PROSITE" id="PS00211">
    <property type="entry name" value="ABC_TRANSPORTER_1"/>
    <property type="match status" value="1"/>
</dbReference>
<keyword evidence="1" id="KW-0813">Transport</keyword>
<accession>A0A1N7K305</accession>
<keyword evidence="4" id="KW-1278">Translocase</keyword>
<evidence type="ECO:0000256" key="4">
    <source>
        <dbReference type="ARBA" id="ARBA00022967"/>
    </source>
</evidence>
<evidence type="ECO:0000256" key="3">
    <source>
        <dbReference type="ARBA" id="ARBA00022840"/>
    </source>
</evidence>
<keyword evidence="8" id="KW-1185">Reference proteome</keyword>
<evidence type="ECO:0000256" key="1">
    <source>
        <dbReference type="ARBA" id="ARBA00022448"/>
    </source>
</evidence>
<dbReference type="RefSeq" id="WP_076527816.1">
    <property type="nucleotide sequence ID" value="NZ_BMEH01000001.1"/>
</dbReference>
<dbReference type="InterPro" id="IPR003439">
    <property type="entry name" value="ABC_transporter-like_ATP-bd"/>
</dbReference>
<dbReference type="GO" id="GO:0005524">
    <property type="term" value="F:ATP binding"/>
    <property type="evidence" value="ECO:0007669"/>
    <property type="project" value="UniProtKB-KW"/>
</dbReference>
<dbReference type="PROSITE" id="PS50893">
    <property type="entry name" value="ABC_TRANSPORTER_2"/>
    <property type="match status" value="1"/>
</dbReference>
<keyword evidence="3 7" id="KW-0067">ATP-binding</keyword>
<dbReference type="InterPro" id="IPR017871">
    <property type="entry name" value="ABC_transporter-like_CS"/>
</dbReference>
<evidence type="ECO:0000313" key="8">
    <source>
        <dbReference type="Proteomes" id="UP000186141"/>
    </source>
</evidence>
<dbReference type="PANTHER" id="PTHR42794:SF1">
    <property type="entry name" value="HEMIN IMPORT ATP-BINDING PROTEIN HMUV"/>
    <property type="match status" value="1"/>
</dbReference>
<dbReference type="GO" id="GO:0016887">
    <property type="term" value="F:ATP hydrolysis activity"/>
    <property type="evidence" value="ECO:0007669"/>
    <property type="project" value="InterPro"/>
</dbReference>
<evidence type="ECO:0000256" key="5">
    <source>
        <dbReference type="ARBA" id="ARBA00037066"/>
    </source>
</evidence>
<dbReference type="Gene3D" id="3.40.50.300">
    <property type="entry name" value="P-loop containing nucleotide triphosphate hydrolases"/>
    <property type="match status" value="1"/>
</dbReference>
<dbReference type="Proteomes" id="UP000186141">
    <property type="component" value="Unassembled WGS sequence"/>
</dbReference>
<dbReference type="InterPro" id="IPR003593">
    <property type="entry name" value="AAA+_ATPase"/>
</dbReference>
<evidence type="ECO:0000313" key="7">
    <source>
        <dbReference type="EMBL" id="SIS55982.1"/>
    </source>
</evidence>
<dbReference type="SMART" id="SM00382">
    <property type="entry name" value="AAA"/>
    <property type="match status" value="1"/>
</dbReference>
<dbReference type="PANTHER" id="PTHR42794">
    <property type="entry name" value="HEMIN IMPORT ATP-BINDING PROTEIN HMUV"/>
    <property type="match status" value="1"/>
</dbReference>
<gene>
    <name evidence="7" type="ORF">SAMN05421774_101193</name>
</gene>
<sequence>MSLLDLRDLSVTRGAVPVLSRISLAVAAGEFVGLVGPNGAGKTTLLRAALGLVAHEGYASLSALPGMARARQAAFLPQTREVAWPVSVAALVGLGRVPHGRKMQAQDHQAVDHALHRMDLAEFRARNVLELSGGELARALIARVLAQETPLLLADEPVAGLDPAHQIRTMQVFRDLADQGRGVVASVHDLGLAARHCTRLVVLSGGRVVADGAPMQVLDDATLATVFGIRAFRAQSDGPVLMPLSVLP</sequence>
<proteinExistence type="predicted"/>
<dbReference type="AlphaFoldDB" id="A0A1N7K305"/>
<evidence type="ECO:0000256" key="2">
    <source>
        <dbReference type="ARBA" id="ARBA00022741"/>
    </source>
</evidence>
<dbReference type="EMBL" id="FTOT01000001">
    <property type="protein sequence ID" value="SIS55982.1"/>
    <property type="molecule type" value="Genomic_DNA"/>
</dbReference>
<organism evidence="7 8">
    <name type="scientific">Gemmobacter megaterium</name>
    <dbReference type="NCBI Taxonomy" id="1086013"/>
    <lineage>
        <taxon>Bacteria</taxon>
        <taxon>Pseudomonadati</taxon>
        <taxon>Pseudomonadota</taxon>
        <taxon>Alphaproteobacteria</taxon>
        <taxon>Rhodobacterales</taxon>
        <taxon>Paracoccaceae</taxon>
        <taxon>Gemmobacter</taxon>
    </lineage>
</organism>
<dbReference type="Pfam" id="PF00005">
    <property type="entry name" value="ABC_tran"/>
    <property type="match status" value="1"/>
</dbReference>
<protein>
    <submittedName>
        <fullName evidence="7">Iron complex transport system ATP-binding protein</fullName>
    </submittedName>
</protein>
<evidence type="ECO:0000259" key="6">
    <source>
        <dbReference type="PROSITE" id="PS50893"/>
    </source>
</evidence>
<dbReference type="STRING" id="1086013.SAMN05421774_101193"/>
<comment type="function">
    <text evidence="5">Part of the ABC transporter complex HmuTUV involved in hemin import. Responsible for energy coupling to the transport system.</text>
</comment>
<dbReference type="OrthoDB" id="9805601at2"/>
<name>A0A1N7K305_9RHOB</name>
<dbReference type="SUPFAM" id="SSF52540">
    <property type="entry name" value="P-loop containing nucleoside triphosphate hydrolases"/>
    <property type="match status" value="1"/>
</dbReference>
<feature type="domain" description="ABC transporter" evidence="6">
    <location>
        <begin position="4"/>
        <end position="230"/>
    </location>
</feature>
<keyword evidence="2" id="KW-0547">Nucleotide-binding</keyword>
<dbReference type="InterPro" id="IPR027417">
    <property type="entry name" value="P-loop_NTPase"/>
</dbReference>